<protein>
    <recommendedName>
        <fullName evidence="1">Right handed beta helix domain-containing protein</fullName>
    </recommendedName>
</protein>
<dbReference type="Proteomes" id="UP000189681">
    <property type="component" value="Unassembled WGS sequence"/>
</dbReference>
<proteinExistence type="predicted"/>
<comment type="caution">
    <text evidence="2">The sequence shown here is derived from an EMBL/GenBank/DDBJ whole genome shotgun (WGS) entry which is preliminary data.</text>
</comment>
<dbReference type="InterPro" id="IPR011050">
    <property type="entry name" value="Pectin_lyase_fold/virulence"/>
</dbReference>
<dbReference type="Pfam" id="PF13229">
    <property type="entry name" value="Beta_helix"/>
    <property type="match status" value="1"/>
</dbReference>
<reference evidence="2 3" key="1">
    <citation type="journal article" date="2017" name="Water Res.">
        <title>Discovery and metagenomic analysis of an anammox bacterial enrichment related to Candidatus "Brocadia caroliniensis" in a full-scale glycerol-fed nitritation-denitritation separate centrate treatment process.</title>
        <authorList>
            <person name="Park H."/>
            <person name="Brotto A.C."/>
            <person name="van Loosdrecht M.C."/>
            <person name="Chandran K."/>
        </authorList>
    </citation>
    <scope>NUCLEOTIDE SEQUENCE [LARGE SCALE GENOMIC DNA]</scope>
    <source>
        <strain evidence="2">26THWARD</strain>
    </source>
</reference>
<evidence type="ECO:0000313" key="2">
    <source>
        <dbReference type="EMBL" id="OOP57591.1"/>
    </source>
</evidence>
<evidence type="ECO:0000313" key="3">
    <source>
        <dbReference type="Proteomes" id="UP000189681"/>
    </source>
</evidence>
<evidence type="ECO:0000259" key="1">
    <source>
        <dbReference type="Pfam" id="PF13229"/>
    </source>
</evidence>
<dbReference type="Gene3D" id="2.60.40.10">
    <property type="entry name" value="Immunoglobulins"/>
    <property type="match status" value="1"/>
</dbReference>
<organism evidence="2 3">
    <name type="scientific">Candidatus Brocadia carolinensis</name>
    <dbReference type="NCBI Taxonomy" id="1004156"/>
    <lineage>
        <taxon>Bacteria</taxon>
        <taxon>Pseudomonadati</taxon>
        <taxon>Planctomycetota</taxon>
        <taxon>Candidatus Brocadiia</taxon>
        <taxon>Candidatus Brocadiales</taxon>
        <taxon>Candidatus Brocadiaceae</taxon>
        <taxon>Candidatus Brocadia</taxon>
    </lineage>
</organism>
<name>A0A1V4AWZ7_9BACT</name>
<dbReference type="InterPro" id="IPR059226">
    <property type="entry name" value="Choice_anch_Q_dom"/>
</dbReference>
<dbReference type="Gene3D" id="2.160.20.10">
    <property type="entry name" value="Single-stranded right-handed beta-helix, Pectin lyase-like"/>
    <property type="match status" value="1"/>
</dbReference>
<dbReference type="InterPro" id="IPR012334">
    <property type="entry name" value="Pectin_lyas_fold"/>
</dbReference>
<accession>A0A1V4AWZ7</accession>
<dbReference type="InterPro" id="IPR013783">
    <property type="entry name" value="Ig-like_fold"/>
</dbReference>
<dbReference type="SUPFAM" id="SSF51126">
    <property type="entry name" value="Pectin lyase-like"/>
    <property type="match status" value="1"/>
</dbReference>
<feature type="non-terminal residue" evidence="2">
    <location>
        <position position="499"/>
    </location>
</feature>
<feature type="domain" description="Right handed beta helix" evidence="1">
    <location>
        <begin position="44"/>
        <end position="149"/>
    </location>
</feature>
<dbReference type="STRING" id="1004156.AYP45_02800"/>
<sequence length="499" mass="51333">MCSFFLSQNPITFYIDDFKFGKLPFDNRGAINTHGYSYLDIGNFKVSGNNGALISGSNNINLYNSIFHDLTNDAIIIGSDSTSLSFYQNTIFGSGRYGINAMSNATLKNNLVYGSVGNDVFIGNGVTLTGNNNWFEDFDKVGAGTYADTGSTTWLGANPAFVNSEIGDFHLRTSSPLIDAGATVPGVVSDFPGVIRPQGLAPDIGAYEYVPLTVTITSPTSDSTYVTTSSLIDLAGIASDSTNGLSSVSWSNNRGGSGIASGTTNWTGSSINLSEGDNIITVTVTDNVGNTGEDIITVTYTVQSPTPDQFTFTDQINVPLSTLITSNAITVSGIDVPASISVTGGEYSVNGGAFTSAADTVSNGSTVVVRQMSSASAGMTTDTVLTIGGVTDTFSVTTLVADTTPDPFVFTDQTNVTLSTLITSNAIAVSGIDVPAAISVTGGEYSVNGGAFTSAASTVSNGATVVVRQTSSASEDTTTDTVLTIGGVTDTFSVTTSSG</sequence>
<dbReference type="AlphaFoldDB" id="A0A1V4AWZ7"/>
<dbReference type="NCBIfam" id="NF041518">
    <property type="entry name" value="choice_anch_Q"/>
    <property type="match status" value="1"/>
</dbReference>
<gene>
    <name evidence="2" type="ORF">AYP45_02800</name>
</gene>
<dbReference type="EMBL" id="AYTS01000024">
    <property type="protein sequence ID" value="OOP57591.1"/>
    <property type="molecule type" value="Genomic_DNA"/>
</dbReference>
<dbReference type="InterPro" id="IPR039448">
    <property type="entry name" value="Beta_helix"/>
</dbReference>